<organism evidence="1 2">
    <name type="scientific">Purpureocillium takamizusanense</name>
    <dbReference type="NCBI Taxonomy" id="2060973"/>
    <lineage>
        <taxon>Eukaryota</taxon>
        <taxon>Fungi</taxon>
        <taxon>Dikarya</taxon>
        <taxon>Ascomycota</taxon>
        <taxon>Pezizomycotina</taxon>
        <taxon>Sordariomycetes</taxon>
        <taxon>Hypocreomycetidae</taxon>
        <taxon>Hypocreales</taxon>
        <taxon>Ophiocordycipitaceae</taxon>
        <taxon>Purpureocillium</taxon>
    </lineage>
</organism>
<dbReference type="RefSeq" id="XP_047840160.1">
    <property type="nucleotide sequence ID" value="XM_047984186.1"/>
</dbReference>
<evidence type="ECO:0000313" key="2">
    <source>
        <dbReference type="Proteomes" id="UP000829364"/>
    </source>
</evidence>
<gene>
    <name evidence="1" type="ORF">JDV02_003093</name>
</gene>
<proteinExistence type="predicted"/>
<accession>A0A9Q8QCX9</accession>
<dbReference type="OrthoDB" id="10481756at2759"/>
<dbReference type="GeneID" id="72065053"/>
<evidence type="ECO:0000313" key="1">
    <source>
        <dbReference type="EMBL" id="UNI16679.1"/>
    </source>
</evidence>
<dbReference type="EMBL" id="CP086355">
    <property type="protein sequence ID" value="UNI16679.1"/>
    <property type="molecule type" value="Genomic_DNA"/>
</dbReference>
<name>A0A9Q8QCX9_9HYPO</name>
<dbReference type="Proteomes" id="UP000829364">
    <property type="component" value="Chromosome 2"/>
</dbReference>
<dbReference type="KEGG" id="ptkz:JDV02_003093"/>
<protein>
    <submittedName>
        <fullName evidence="1">Uncharacterized protein</fullName>
    </submittedName>
</protein>
<sequence>MPTKFVDIFSLCFHTLEYVAENGMLLQIDGGTTVDCPERYQNSPPVDVVEVRYYVTRCFRCQDPAQLFEKIAKAQDDDSARLAFEEHIVGDLQKLLVDMEEDGVRPQLRVFYDQDSRSISPELSVNEAVDLIWPLLSEVVEHTLRRAI</sequence>
<reference evidence="1" key="1">
    <citation type="submission" date="2021-11" db="EMBL/GenBank/DDBJ databases">
        <title>Purpureocillium_takamizusanense_genome.</title>
        <authorList>
            <person name="Nguyen N.-H."/>
        </authorList>
    </citation>
    <scope>NUCLEOTIDE SEQUENCE</scope>
    <source>
        <strain evidence="1">PT3</strain>
    </source>
</reference>
<dbReference type="AlphaFoldDB" id="A0A9Q8QCX9"/>
<keyword evidence="2" id="KW-1185">Reference proteome</keyword>